<dbReference type="Proteomes" id="UP001164819">
    <property type="component" value="Chromosome"/>
</dbReference>
<dbReference type="InterPro" id="IPR019808">
    <property type="entry name" value="Histidine_triad_CS"/>
</dbReference>
<proteinExistence type="predicted"/>
<sequence>MEDCIFCKIVKKELPSTLVFENERIMVFKDIHPAAPVHLLIIPKKHIPTLSHCSEDDAALLGEMMALIPKLAREEGIAVSGTETGTPQGGFRVVVNTGPDGKQDVYHMHIHLMGGPRPWKTPN</sequence>
<gene>
    <name evidence="1" type="ORF">NB646_01080</name>
</gene>
<dbReference type="GO" id="GO:0003824">
    <property type="term" value="F:catalytic activity"/>
    <property type="evidence" value="ECO:0007669"/>
    <property type="project" value="InterPro"/>
</dbReference>
<accession>A0A9E9LAJ4</accession>
<dbReference type="InterPro" id="IPR011146">
    <property type="entry name" value="HIT-like"/>
</dbReference>
<dbReference type="InterPro" id="IPR001310">
    <property type="entry name" value="Histidine_triad_HIT"/>
</dbReference>
<dbReference type="PROSITE" id="PS51084">
    <property type="entry name" value="HIT_2"/>
    <property type="match status" value="1"/>
</dbReference>
<evidence type="ECO:0000313" key="1">
    <source>
        <dbReference type="EMBL" id="WAV91390.1"/>
    </source>
</evidence>
<dbReference type="AlphaFoldDB" id="A0A9E9LAJ4"/>
<name>A0A9E9LAJ4_9BURK</name>
<dbReference type="Pfam" id="PF11969">
    <property type="entry name" value="DcpS_C"/>
    <property type="match status" value="1"/>
</dbReference>
<dbReference type="PROSITE" id="PS00892">
    <property type="entry name" value="HIT_1"/>
    <property type="match status" value="1"/>
</dbReference>
<protein>
    <submittedName>
        <fullName evidence="1">Histidine triad nucleotide-binding protein</fullName>
    </submittedName>
</protein>
<dbReference type="RefSeq" id="WP_269280866.1">
    <property type="nucleotide sequence ID" value="NZ_CP098247.1"/>
</dbReference>
<organism evidence="1">
    <name type="scientific">Oxalobacter aliiformigenes</name>
    <dbReference type="NCBI Taxonomy" id="2946593"/>
    <lineage>
        <taxon>Bacteria</taxon>
        <taxon>Pseudomonadati</taxon>
        <taxon>Pseudomonadota</taxon>
        <taxon>Betaproteobacteria</taxon>
        <taxon>Burkholderiales</taxon>
        <taxon>Oxalobacteraceae</taxon>
        <taxon>Oxalobacter</taxon>
    </lineage>
</organism>
<dbReference type="PRINTS" id="PR00332">
    <property type="entry name" value="HISTRIAD"/>
</dbReference>
<dbReference type="Gene3D" id="3.30.428.10">
    <property type="entry name" value="HIT-like"/>
    <property type="match status" value="1"/>
</dbReference>
<dbReference type="PANTHER" id="PTHR23089">
    <property type="entry name" value="HISTIDINE TRIAD HIT PROTEIN"/>
    <property type="match status" value="1"/>
</dbReference>
<dbReference type="SUPFAM" id="SSF54197">
    <property type="entry name" value="HIT-like"/>
    <property type="match status" value="1"/>
</dbReference>
<dbReference type="InterPro" id="IPR036265">
    <property type="entry name" value="HIT-like_sf"/>
</dbReference>
<dbReference type="EMBL" id="CP098251">
    <property type="protein sequence ID" value="WAV91390.1"/>
    <property type="molecule type" value="Genomic_DNA"/>
</dbReference>
<dbReference type="CDD" id="cd01276">
    <property type="entry name" value="PKCI_related"/>
    <property type="match status" value="1"/>
</dbReference>
<reference evidence="1" key="1">
    <citation type="journal article" date="2022" name="Front. Microbiol.">
        <title>New perspectives on an old grouping: The genomic and phenotypic variability of Oxalobacter formigenes and the implications for calcium oxalate stone prevention.</title>
        <authorList>
            <person name="Chmiel J.A."/>
            <person name="Carr C."/>
            <person name="Stuivenberg G.A."/>
            <person name="Venema R."/>
            <person name="Chanyi R.M."/>
            <person name="Al K.F."/>
            <person name="Giguere D."/>
            <person name="Say H."/>
            <person name="Akouris P.P."/>
            <person name="Dominguez Romero S.A."/>
            <person name="Kwong A."/>
            <person name="Tai V."/>
            <person name="Koval S.F."/>
            <person name="Razvi H."/>
            <person name="Bjazevic J."/>
            <person name="Burton J.P."/>
        </authorList>
    </citation>
    <scope>NUCLEOTIDE SEQUENCE</scope>
    <source>
        <strain evidence="1">OxK</strain>
    </source>
</reference>